<dbReference type="GO" id="GO:0003676">
    <property type="term" value="F:nucleic acid binding"/>
    <property type="evidence" value="ECO:0007669"/>
    <property type="project" value="InterPro"/>
</dbReference>
<comment type="caution">
    <text evidence="3">The sequence shown here is derived from an EMBL/GenBank/DDBJ whole genome shotgun (WGS) entry which is preliminary data.</text>
</comment>
<dbReference type="PANTHER" id="PTHR47723">
    <property type="entry name" value="OS05G0353850 PROTEIN"/>
    <property type="match status" value="1"/>
</dbReference>
<dbReference type="GO" id="GO:0004523">
    <property type="term" value="F:RNA-DNA hybrid ribonuclease activity"/>
    <property type="evidence" value="ECO:0007669"/>
    <property type="project" value="InterPro"/>
</dbReference>
<dbReference type="EMBL" id="SDMP01000003">
    <property type="protein sequence ID" value="RYR65906.1"/>
    <property type="molecule type" value="Genomic_DNA"/>
</dbReference>
<organism evidence="3 4">
    <name type="scientific">Arachis hypogaea</name>
    <name type="common">Peanut</name>
    <dbReference type="NCBI Taxonomy" id="3818"/>
    <lineage>
        <taxon>Eukaryota</taxon>
        <taxon>Viridiplantae</taxon>
        <taxon>Streptophyta</taxon>
        <taxon>Embryophyta</taxon>
        <taxon>Tracheophyta</taxon>
        <taxon>Spermatophyta</taxon>
        <taxon>Magnoliopsida</taxon>
        <taxon>eudicotyledons</taxon>
        <taxon>Gunneridae</taxon>
        <taxon>Pentapetalae</taxon>
        <taxon>rosids</taxon>
        <taxon>fabids</taxon>
        <taxon>Fabales</taxon>
        <taxon>Fabaceae</taxon>
        <taxon>Papilionoideae</taxon>
        <taxon>50 kb inversion clade</taxon>
        <taxon>dalbergioids sensu lato</taxon>
        <taxon>Dalbergieae</taxon>
        <taxon>Pterocarpus clade</taxon>
        <taxon>Arachis</taxon>
    </lineage>
</organism>
<dbReference type="InterPro" id="IPR002156">
    <property type="entry name" value="RNaseH_domain"/>
</dbReference>
<feature type="domain" description="RNase H type-1" evidence="2">
    <location>
        <begin position="72"/>
        <end position="125"/>
    </location>
</feature>
<protein>
    <recommendedName>
        <fullName evidence="2">RNase H type-1 domain-containing protein</fullName>
    </recommendedName>
</protein>
<dbReference type="Proteomes" id="UP000289738">
    <property type="component" value="Chromosome A03"/>
</dbReference>
<dbReference type="Pfam" id="PF13456">
    <property type="entry name" value="RVT_3"/>
    <property type="match status" value="1"/>
</dbReference>
<evidence type="ECO:0000313" key="3">
    <source>
        <dbReference type="EMBL" id="RYR65906.1"/>
    </source>
</evidence>
<dbReference type="PANTHER" id="PTHR47723:SF19">
    <property type="entry name" value="POLYNUCLEOTIDYL TRANSFERASE, RIBONUCLEASE H-LIKE SUPERFAMILY PROTEIN"/>
    <property type="match status" value="1"/>
</dbReference>
<feature type="compositionally biased region" description="Basic and acidic residues" evidence="1">
    <location>
        <begin position="42"/>
        <end position="53"/>
    </location>
</feature>
<dbReference type="AlphaFoldDB" id="A0A445DRU2"/>
<evidence type="ECO:0000259" key="2">
    <source>
        <dbReference type="Pfam" id="PF13456"/>
    </source>
</evidence>
<evidence type="ECO:0000313" key="4">
    <source>
        <dbReference type="Proteomes" id="UP000289738"/>
    </source>
</evidence>
<name>A0A445DRU2_ARAHY</name>
<feature type="region of interest" description="Disordered" evidence="1">
    <location>
        <begin position="36"/>
        <end position="55"/>
    </location>
</feature>
<keyword evidence="4" id="KW-1185">Reference proteome</keyword>
<dbReference type="InterPro" id="IPR053151">
    <property type="entry name" value="RNase_H-like"/>
</dbReference>
<reference evidence="3 4" key="1">
    <citation type="submission" date="2019-01" db="EMBL/GenBank/DDBJ databases">
        <title>Sequencing of cultivated peanut Arachis hypogaea provides insights into genome evolution and oil improvement.</title>
        <authorList>
            <person name="Chen X."/>
        </authorList>
    </citation>
    <scope>NUCLEOTIDE SEQUENCE [LARGE SCALE GENOMIC DNA]</scope>
    <source>
        <strain evidence="4">cv. Fuhuasheng</strain>
        <tissue evidence="3">Leaves</tissue>
    </source>
</reference>
<sequence length="133" mass="14974">MQSRMCVLVHLESKESTYIPTIKNQPTKEGLIAEFQKATHKSSTENKSETVRRGEKRRITWRPLPRNRLKANVDAAFHKDTGTAALAVVVRDWQGKVITGTTATFKTISALTAEAQAYREALILIKIYKYPSA</sequence>
<evidence type="ECO:0000256" key="1">
    <source>
        <dbReference type="SAM" id="MobiDB-lite"/>
    </source>
</evidence>
<gene>
    <name evidence="3" type="ORF">Ahy_A03g011827</name>
</gene>
<proteinExistence type="predicted"/>
<accession>A0A445DRU2</accession>